<dbReference type="RefSeq" id="WP_013574724.1">
    <property type="nucleotide sequence ID" value="NC_015061.1"/>
</dbReference>
<dbReference type="EMBL" id="CP002505">
    <property type="protein sequence ID" value="ADW73020.1"/>
    <property type="molecule type" value="Genomic_DNA"/>
</dbReference>
<evidence type="ECO:0000256" key="2">
    <source>
        <dbReference type="ARBA" id="ARBA00008728"/>
    </source>
</evidence>
<comment type="similarity">
    <text evidence="2">Belongs to the nucleoside-specific channel-forming outer membrane porin (Tsx) (TC 1.B.10) family.</text>
</comment>
<dbReference type="HOGENOM" id="CLU_073836_0_0_6"/>
<keyword evidence="5" id="KW-0472">Membrane</keyword>
<dbReference type="InterPro" id="IPR036777">
    <property type="entry name" value="Channel_Tsx-like_sf"/>
</dbReference>
<dbReference type="Gene3D" id="2.40.230.20">
    <property type="entry name" value="Nucleoside-specific channel-forming protein, Tsx-like"/>
    <property type="match status" value="1"/>
</dbReference>
<keyword evidence="11" id="KW-1185">Reference proteome</keyword>
<evidence type="ECO:0000313" key="9">
    <source>
        <dbReference type="EMBL" id="MFD3226651.1"/>
    </source>
</evidence>
<dbReference type="GO" id="GO:0005337">
    <property type="term" value="F:nucleoside transmembrane transporter activity"/>
    <property type="evidence" value="ECO:0007669"/>
    <property type="project" value="InterPro"/>
</dbReference>
<dbReference type="KEGG" id="rah:Rahaq_1397"/>
<comment type="subcellular location">
    <subcellularLocation>
        <location evidence="1">Cell outer membrane</location>
    </subcellularLocation>
</comment>
<keyword evidence="6" id="KW-0998">Cell outer membrane</keyword>
<dbReference type="AlphaFoldDB" id="A0A0H3FA77"/>
<evidence type="ECO:0000256" key="5">
    <source>
        <dbReference type="ARBA" id="ARBA00023136"/>
    </source>
</evidence>
<sequence length="295" mass="33481" precursor="true">MKNKIIAAGALMALSYSATVLADDSKGEFVSDWWHQSVNVVGSADTRFGPTLRNDVYLEYEAFAHKDWFDFYGYIDIPKTFGAGNGNDTGIWDKNGSPLFMEIEPRFSIDKLTGTDLSFGPFKEWYFANNYIYDMGPDSDNRQNTWYMGLGTDIDTGLPMSLSLNVYAKYQWENYGAANENSWDGYRFKVKYFVPLTQLWGGNLSYIGFTNFDWGSSLGDDDFRDLNGNKARSNNSIASSHILSLNYTHWHYSFVARYFHNGGQWADGAELNFGNGNFDVKSTGWGYYGVIGYNF</sequence>
<accession>A0A0H3FA77</accession>
<reference evidence="10" key="1">
    <citation type="submission" date="2011-01" db="EMBL/GenBank/DDBJ databases">
        <title>Complete sequence of chromosome of Rahnella sp. Y9602.</title>
        <authorList>
            <consortium name="US DOE Joint Genome Institute"/>
            <person name="Lucas S."/>
            <person name="Copeland A."/>
            <person name="Lapidus A."/>
            <person name="Cheng J.-F."/>
            <person name="Goodwin L."/>
            <person name="Pitluck S."/>
            <person name="Lu M."/>
            <person name="Detter J.C."/>
            <person name="Han C."/>
            <person name="Tapia R."/>
            <person name="Land M."/>
            <person name="Hauser L."/>
            <person name="Kyrpides N."/>
            <person name="Ivanova N."/>
            <person name="Ovchinnikova G."/>
            <person name="Pagani I."/>
            <person name="Sobecky P.A."/>
            <person name="Martinez R.J."/>
            <person name="Woyke T."/>
        </authorList>
    </citation>
    <scope>NUCLEOTIDE SEQUENCE [LARGE SCALE GENOMIC DNA]</scope>
    <source>
        <strain evidence="10">Y9602</strain>
    </source>
</reference>
<feature type="chain" id="PRO_5002608782" description="Nucleoside-specific channel-forming protein Tsx" evidence="7">
    <location>
        <begin position="23"/>
        <end position="295"/>
    </location>
</feature>
<evidence type="ECO:0000256" key="4">
    <source>
        <dbReference type="ARBA" id="ARBA00022729"/>
    </source>
</evidence>
<dbReference type="GeneID" id="95417903"/>
<evidence type="ECO:0000313" key="10">
    <source>
        <dbReference type="Proteomes" id="UP000007257"/>
    </source>
</evidence>
<dbReference type="EMBL" id="JBHUCJ010000099">
    <property type="protein sequence ID" value="MFD3226651.1"/>
    <property type="molecule type" value="Genomic_DNA"/>
</dbReference>
<gene>
    <name evidence="8" type="ordered locus">Rahaq_1397</name>
    <name evidence="9" type="ORF">ACFPK4_24215</name>
</gene>
<dbReference type="eggNOG" id="COG3248">
    <property type="taxonomic scope" value="Bacteria"/>
</dbReference>
<dbReference type="InterPro" id="IPR018013">
    <property type="entry name" value="Channel_Tsx-like"/>
</dbReference>
<evidence type="ECO:0000313" key="8">
    <source>
        <dbReference type="EMBL" id="ADW73020.1"/>
    </source>
</evidence>
<evidence type="ECO:0000256" key="7">
    <source>
        <dbReference type="SAM" id="SignalP"/>
    </source>
</evidence>
<dbReference type="Proteomes" id="UP000007257">
    <property type="component" value="Chromosome"/>
</dbReference>
<evidence type="ECO:0000313" key="11">
    <source>
        <dbReference type="Proteomes" id="UP001598201"/>
    </source>
</evidence>
<dbReference type="SUPFAM" id="SSF111364">
    <property type="entry name" value="Tsx-like channel"/>
    <property type="match status" value="1"/>
</dbReference>
<reference evidence="8 10" key="2">
    <citation type="journal article" date="2012" name="J. Bacteriol.">
        <title>Complete Genome Sequence of Rahnella sp. Strain Y9602, a Gammaproteobacterium Isolate from Metal- and Radionuclide-Contaminated Soil.</title>
        <authorList>
            <person name="Martinez R.J."/>
            <person name="Bruce D."/>
            <person name="Detter C."/>
            <person name="Goodwin L.A."/>
            <person name="Han J."/>
            <person name="Han C.S."/>
            <person name="Held B."/>
            <person name="Land M.L."/>
            <person name="Mikhailova N."/>
            <person name="Nolan M."/>
            <person name="Pennacchio L."/>
            <person name="Pitluck S."/>
            <person name="Tapia R."/>
            <person name="Woyke T."/>
            <person name="Sobecky P.A."/>
        </authorList>
    </citation>
    <scope>NUCLEOTIDE SEQUENCE [LARGE SCALE GENOMIC DNA]</scope>
    <source>
        <strain evidence="8 10">Y9602</strain>
    </source>
</reference>
<dbReference type="Proteomes" id="UP001598201">
    <property type="component" value="Unassembled WGS sequence"/>
</dbReference>
<feature type="signal peptide" evidence="7">
    <location>
        <begin position="1"/>
        <end position="22"/>
    </location>
</feature>
<evidence type="ECO:0000256" key="6">
    <source>
        <dbReference type="ARBA" id="ARBA00023237"/>
    </source>
</evidence>
<proteinExistence type="inferred from homology"/>
<dbReference type="Pfam" id="PF03502">
    <property type="entry name" value="Channel_Tsx"/>
    <property type="match status" value="1"/>
</dbReference>
<keyword evidence="4 7" id="KW-0732">Signal</keyword>
<evidence type="ECO:0000256" key="3">
    <source>
        <dbReference type="ARBA" id="ARBA00014794"/>
    </source>
</evidence>
<dbReference type="OrthoDB" id="104801at2"/>
<name>A0A0H3FA77_RAHSY</name>
<protein>
    <recommendedName>
        <fullName evidence="3">Nucleoside-specific channel-forming protein Tsx</fullName>
    </recommendedName>
</protein>
<dbReference type="PRINTS" id="PR01277">
    <property type="entry name" value="CHANNELTSX"/>
</dbReference>
<reference evidence="9 11" key="3">
    <citation type="submission" date="2024-09" db="EMBL/GenBank/DDBJ databases">
        <title>Genomes of Rahnella.</title>
        <authorList>
            <person name="Mnguni F.C."/>
            <person name="Shin G.Y."/>
            <person name="Coutinho T."/>
        </authorList>
    </citation>
    <scope>NUCLEOTIDE SEQUENCE [LARGE SCALE GENOMIC DNA]</scope>
    <source>
        <strain evidence="9 11">20WA0057</strain>
    </source>
</reference>
<dbReference type="InterPro" id="IPR003055">
    <property type="entry name" value="Channel_Tsx"/>
</dbReference>
<dbReference type="NCBIfam" id="NF011686">
    <property type="entry name" value="PRK15106.1"/>
    <property type="match status" value="1"/>
</dbReference>
<evidence type="ECO:0000256" key="1">
    <source>
        <dbReference type="ARBA" id="ARBA00004442"/>
    </source>
</evidence>
<dbReference type="GO" id="GO:0009279">
    <property type="term" value="C:cell outer membrane"/>
    <property type="evidence" value="ECO:0007669"/>
    <property type="project" value="UniProtKB-SubCell"/>
</dbReference>
<organism evidence="8 10">
    <name type="scientific">Rahnella sp. (strain Y9602)</name>
    <dbReference type="NCBI Taxonomy" id="2703885"/>
    <lineage>
        <taxon>Bacteria</taxon>
        <taxon>Pseudomonadati</taxon>
        <taxon>Pseudomonadota</taxon>
        <taxon>Gammaproteobacteria</taxon>
        <taxon>Enterobacterales</taxon>
        <taxon>Yersiniaceae</taxon>
        <taxon>Rahnella</taxon>
    </lineage>
</organism>